<reference evidence="3 4" key="1">
    <citation type="submission" date="2020-08" db="EMBL/GenBank/DDBJ databases">
        <title>A Genomic Blueprint of the Chicken Gut Microbiome.</title>
        <authorList>
            <person name="Gilroy R."/>
            <person name="Ravi A."/>
            <person name="Getino M."/>
            <person name="Pursley I."/>
            <person name="Horton D.L."/>
            <person name="Alikhan N.-F."/>
            <person name="Baker D."/>
            <person name="Gharbi K."/>
            <person name="Hall N."/>
            <person name="Watson M."/>
            <person name="Adriaenssens E.M."/>
            <person name="Foster-Nyarko E."/>
            <person name="Jarju S."/>
            <person name="Secka A."/>
            <person name="Antonio M."/>
            <person name="Oren A."/>
            <person name="Chaudhuri R."/>
            <person name="La Ragione R.M."/>
            <person name="Hildebrand F."/>
            <person name="Pallen M.J."/>
        </authorList>
    </citation>
    <scope>NUCLEOTIDE SEQUENCE [LARGE SCALE GENOMIC DNA]</scope>
    <source>
        <strain evidence="3 4">Sa2BUA9</strain>
    </source>
</reference>
<dbReference type="SUPFAM" id="SSF54427">
    <property type="entry name" value="NTF2-like"/>
    <property type="match status" value="1"/>
</dbReference>
<feature type="chain" id="PRO_5045164965" description="SbsC C-terminal domain-containing protein" evidence="1">
    <location>
        <begin position="28"/>
        <end position="358"/>
    </location>
</feature>
<dbReference type="Pfam" id="PF18058">
    <property type="entry name" value="SbsC_C"/>
    <property type="match status" value="1"/>
</dbReference>
<organism evidence="3 4">
    <name type="scientific">Psychrobacillus faecigallinarum</name>
    <dbReference type="NCBI Taxonomy" id="2762235"/>
    <lineage>
        <taxon>Bacteria</taxon>
        <taxon>Bacillati</taxon>
        <taxon>Bacillota</taxon>
        <taxon>Bacilli</taxon>
        <taxon>Bacillales</taxon>
        <taxon>Bacillaceae</taxon>
        <taxon>Psychrobacillus</taxon>
    </lineage>
</organism>
<evidence type="ECO:0000256" key="1">
    <source>
        <dbReference type="SAM" id="SignalP"/>
    </source>
</evidence>
<evidence type="ECO:0000313" key="4">
    <source>
        <dbReference type="Proteomes" id="UP000640786"/>
    </source>
</evidence>
<dbReference type="Proteomes" id="UP000640786">
    <property type="component" value="Unassembled WGS sequence"/>
</dbReference>
<accession>A0ABR8R5M0</accession>
<feature type="signal peptide" evidence="1">
    <location>
        <begin position="1"/>
        <end position="27"/>
    </location>
</feature>
<protein>
    <recommendedName>
        <fullName evidence="2">SbsC C-terminal domain-containing protein</fullName>
    </recommendedName>
</protein>
<comment type="caution">
    <text evidence="3">The sequence shown here is derived from an EMBL/GenBank/DDBJ whole genome shotgun (WGS) entry which is preliminary data.</text>
</comment>
<dbReference type="InterPro" id="IPR041378">
    <property type="entry name" value="S-layer_SbsC_C"/>
</dbReference>
<name>A0ABR8R5M0_9BACI</name>
<sequence length="358" mass="41075">MKKIISYSLAIGIFSSALFTPVANVHAASLTKAETLVQRAQKEATALKWQISYEHTKSIKTPDMRVFNSTKSAYLAAQKEIASINDSAKRAELEKRLEETVGSHYKRSMGYVDAITSGNKIQKLSDTLELEYRKDPSSKLTETAYRALSEEIKKQGKLLYKVYGKSTREAFITKYKSPAEQMLLNVKSAKTATGLINDLDQAIQKKAKQQEKDSILNQLFLSLEALKDDSMYYQLFDEYSKIIRKDSNFLSQEKELTAYFEHMNQLINKKDIAGVFALYSEEFPDYQYLKEDIQGSFNENDTKFELLNAYVYTIISDYAYVEVEDLATTGNQKESILNVYLLKKESKEWRIVDIFTPY</sequence>
<keyword evidence="1" id="KW-0732">Signal</keyword>
<keyword evidence="4" id="KW-1185">Reference proteome</keyword>
<evidence type="ECO:0000313" key="3">
    <source>
        <dbReference type="EMBL" id="MBD7943089.1"/>
    </source>
</evidence>
<dbReference type="Gene3D" id="1.20.58.780">
    <property type="match status" value="1"/>
</dbReference>
<evidence type="ECO:0000259" key="2">
    <source>
        <dbReference type="Pfam" id="PF18058"/>
    </source>
</evidence>
<dbReference type="InterPro" id="IPR032710">
    <property type="entry name" value="NTF2-like_dom_sf"/>
</dbReference>
<gene>
    <name evidence="3" type="ORF">H9650_03080</name>
</gene>
<proteinExistence type="predicted"/>
<dbReference type="RefSeq" id="WP_144537490.1">
    <property type="nucleotide sequence ID" value="NZ_JACSQO010000001.1"/>
</dbReference>
<feature type="domain" description="SbsC C-terminal" evidence="2">
    <location>
        <begin position="48"/>
        <end position="180"/>
    </location>
</feature>
<dbReference type="EMBL" id="JACSQO010000001">
    <property type="protein sequence ID" value="MBD7943089.1"/>
    <property type="molecule type" value="Genomic_DNA"/>
</dbReference>